<dbReference type="Proteomes" id="UP000594463">
    <property type="component" value="Chromosome"/>
</dbReference>
<dbReference type="EMBL" id="CP065383">
    <property type="protein sequence ID" value="QPM67645.1"/>
    <property type="molecule type" value="Genomic_DNA"/>
</dbReference>
<feature type="transmembrane region" description="Helical" evidence="11">
    <location>
        <begin position="140"/>
        <end position="160"/>
    </location>
</feature>
<keyword evidence="4 11" id="KW-0813">Transport</keyword>
<evidence type="ECO:0000256" key="6">
    <source>
        <dbReference type="ARBA" id="ARBA00022597"/>
    </source>
</evidence>
<keyword evidence="6" id="KW-0762">Sugar transport</keyword>
<dbReference type="KEGG" id="alam:RT761_00856"/>
<dbReference type="GO" id="GO:0055085">
    <property type="term" value="P:transmembrane transport"/>
    <property type="evidence" value="ECO:0007669"/>
    <property type="project" value="InterPro"/>
</dbReference>
<evidence type="ECO:0000256" key="2">
    <source>
        <dbReference type="ARBA" id="ARBA00004651"/>
    </source>
</evidence>
<keyword evidence="7 11" id="KW-0812">Transmembrane</keyword>
<feature type="domain" description="ABC transmembrane type-1" evidence="12">
    <location>
        <begin position="69"/>
        <end position="260"/>
    </location>
</feature>
<organism evidence="13 14">
    <name type="scientific">Atribacter laminatus</name>
    <dbReference type="NCBI Taxonomy" id="2847778"/>
    <lineage>
        <taxon>Bacteria</taxon>
        <taxon>Pseudomonadati</taxon>
        <taxon>Atribacterota</taxon>
        <taxon>Atribacteria</taxon>
        <taxon>Atribacterales</taxon>
        <taxon>Atribacteraceae</taxon>
        <taxon>Atribacter</taxon>
    </lineage>
</organism>
<evidence type="ECO:0000256" key="7">
    <source>
        <dbReference type="ARBA" id="ARBA00022692"/>
    </source>
</evidence>
<sequence length="275" mass="30504">MRISKLNGFLILIIATLVVIVLNFPIYWMFVQSVTGESMFTNNPSLLPKDPSLNSYIRIIEAKPIGQWFINTLLVAIGCLVLSMPIACAAAFSLSRFKTKLNSITELAILSTQMLSASLLAIPIYVLFRQTGLLNKLSGLIVANMAFTLPFSIWVLKGFFDGIPKELDEAAMIDGCNVFQTFYRIVLPLIIPGIVAMSIFSFILAWDEFFFARTLISSEGTWVMSIGLSSFKEEFTLQWTDLMAATVLFTIPPTVLFMFIQKHLVSGLTAGSIKG</sequence>
<evidence type="ECO:0000256" key="5">
    <source>
        <dbReference type="ARBA" id="ARBA00022475"/>
    </source>
</evidence>
<evidence type="ECO:0000259" key="12">
    <source>
        <dbReference type="PROSITE" id="PS50928"/>
    </source>
</evidence>
<evidence type="ECO:0000256" key="11">
    <source>
        <dbReference type="RuleBase" id="RU363032"/>
    </source>
</evidence>
<protein>
    <recommendedName>
        <fullName evidence="10">Maltose/maltodextrin transport system permease protein MalG</fullName>
    </recommendedName>
</protein>
<comment type="similarity">
    <text evidence="3">Belongs to the binding-protein-dependent transport system permease family. MalFG subfamily.</text>
</comment>
<dbReference type="PANTHER" id="PTHR32243:SF50">
    <property type="entry name" value="MALTOSE_MALTODEXTRIN TRANSPORT SYSTEM PERMEASE PROTEIN MALG"/>
    <property type="match status" value="1"/>
</dbReference>
<dbReference type="AlphaFoldDB" id="A0A7T1F2S9"/>
<evidence type="ECO:0000313" key="13">
    <source>
        <dbReference type="EMBL" id="QPM67645.1"/>
    </source>
</evidence>
<feature type="transmembrane region" description="Helical" evidence="11">
    <location>
        <begin position="68"/>
        <end position="95"/>
    </location>
</feature>
<reference evidence="13 14" key="1">
    <citation type="journal article" date="2021" name="Nat. Commun.">
        <title>Isolation of a member of the candidate phylum Atribacteria reveals a unique cell membrane structure.</title>
        <authorList>
            <person name="Taiki K."/>
            <person name="Nobu M.K."/>
            <person name="Kusada H."/>
            <person name="Meng X.-Y."/>
            <person name="Hosoki N."/>
            <person name="Uematsu K."/>
            <person name="Yoshioka H."/>
            <person name="Kamagata Y."/>
            <person name="Tamaki H."/>
        </authorList>
    </citation>
    <scope>NUCLEOTIDE SEQUENCE [LARGE SCALE GENOMIC DNA]</scope>
    <source>
        <strain evidence="13 14">RT761</strain>
    </source>
</reference>
<evidence type="ECO:0000256" key="1">
    <source>
        <dbReference type="ARBA" id="ARBA00002264"/>
    </source>
</evidence>
<gene>
    <name evidence="13" type="primary">ycjP_3</name>
    <name evidence="13" type="ORF">RT761_00856</name>
</gene>
<feature type="transmembrane region" description="Helical" evidence="11">
    <location>
        <begin position="107"/>
        <end position="128"/>
    </location>
</feature>
<comment type="function">
    <text evidence="1">Part of the ABC transporter complex MalEFGK involved in maltose/maltodextrin import. Probably responsible for the translocation of the substrate across the membrane.</text>
</comment>
<accession>A0A7T1F2S9</accession>
<evidence type="ECO:0000256" key="4">
    <source>
        <dbReference type="ARBA" id="ARBA00022448"/>
    </source>
</evidence>
<evidence type="ECO:0000256" key="3">
    <source>
        <dbReference type="ARBA" id="ARBA00009047"/>
    </source>
</evidence>
<evidence type="ECO:0000256" key="8">
    <source>
        <dbReference type="ARBA" id="ARBA00022989"/>
    </source>
</evidence>
<keyword evidence="9 11" id="KW-0472">Membrane</keyword>
<feature type="transmembrane region" description="Helical" evidence="11">
    <location>
        <begin position="181"/>
        <end position="206"/>
    </location>
</feature>
<dbReference type="Gene3D" id="1.10.3720.10">
    <property type="entry name" value="MetI-like"/>
    <property type="match status" value="1"/>
</dbReference>
<dbReference type="SUPFAM" id="SSF161098">
    <property type="entry name" value="MetI-like"/>
    <property type="match status" value="1"/>
</dbReference>
<evidence type="ECO:0000256" key="9">
    <source>
        <dbReference type="ARBA" id="ARBA00023136"/>
    </source>
</evidence>
<dbReference type="InterPro" id="IPR000515">
    <property type="entry name" value="MetI-like"/>
</dbReference>
<evidence type="ECO:0000256" key="10">
    <source>
        <dbReference type="ARBA" id="ARBA00041109"/>
    </source>
</evidence>
<dbReference type="GO" id="GO:0005886">
    <property type="term" value="C:plasma membrane"/>
    <property type="evidence" value="ECO:0007669"/>
    <property type="project" value="UniProtKB-SubCell"/>
</dbReference>
<proteinExistence type="inferred from homology"/>
<dbReference type="InterPro" id="IPR050901">
    <property type="entry name" value="BP-dep_ABC_trans_perm"/>
</dbReference>
<evidence type="ECO:0000313" key="14">
    <source>
        <dbReference type="Proteomes" id="UP000594463"/>
    </source>
</evidence>
<comment type="subcellular location">
    <subcellularLocation>
        <location evidence="2 11">Cell membrane</location>
        <topology evidence="2 11">Multi-pass membrane protein</topology>
    </subcellularLocation>
</comment>
<dbReference type="CDD" id="cd06261">
    <property type="entry name" value="TM_PBP2"/>
    <property type="match status" value="1"/>
</dbReference>
<dbReference type="PANTHER" id="PTHR32243">
    <property type="entry name" value="MALTOSE TRANSPORT SYSTEM PERMEASE-RELATED"/>
    <property type="match status" value="1"/>
</dbReference>
<dbReference type="RefSeq" id="WP_218112836.1">
    <property type="nucleotide sequence ID" value="NZ_CP065383.1"/>
</dbReference>
<keyword evidence="14" id="KW-1185">Reference proteome</keyword>
<dbReference type="InterPro" id="IPR035906">
    <property type="entry name" value="MetI-like_sf"/>
</dbReference>
<dbReference type="Pfam" id="PF00528">
    <property type="entry name" value="BPD_transp_1"/>
    <property type="match status" value="1"/>
</dbReference>
<name>A0A7T1F2S9_ATRLM</name>
<keyword evidence="8 11" id="KW-1133">Transmembrane helix</keyword>
<feature type="transmembrane region" description="Helical" evidence="11">
    <location>
        <begin position="9"/>
        <end position="30"/>
    </location>
</feature>
<dbReference type="PROSITE" id="PS50928">
    <property type="entry name" value="ABC_TM1"/>
    <property type="match status" value="1"/>
</dbReference>
<feature type="transmembrane region" description="Helical" evidence="11">
    <location>
        <begin position="242"/>
        <end position="260"/>
    </location>
</feature>
<keyword evidence="5" id="KW-1003">Cell membrane</keyword>